<proteinExistence type="inferred from homology"/>
<name>A0A4Q2EHE3_9ACTN</name>
<keyword evidence="8" id="KW-1185">Reference proteome</keyword>
<dbReference type="Pfam" id="PF02646">
    <property type="entry name" value="RmuC"/>
    <property type="match status" value="1"/>
</dbReference>
<dbReference type="InterPro" id="IPR003798">
    <property type="entry name" value="DNA_recombination_RmuC"/>
</dbReference>
<dbReference type="PANTHER" id="PTHR30563">
    <property type="entry name" value="DNA RECOMBINATION PROTEIN RMUC"/>
    <property type="match status" value="1"/>
</dbReference>
<protein>
    <submittedName>
        <fullName evidence="7">DNA recombination protein RmuC</fullName>
    </submittedName>
</protein>
<reference evidence="7 8" key="1">
    <citation type="submission" date="2018-01" db="EMBL/GenBank/DDBJ databases">
        <title>Lactibacter flavus gen. nov., sp. nov., a novel bacterium of the family Propionibacteriaceae isolated from raw milk and dairy products.</title>
        <authorList>
            <person name="Wenning M."/>
            <person name="Breitenwieser F."/>
            <person name="Huptas C."/>
            <person name="von Neubeck M."/>
            <person name="Busse H.-J."/>
            <person name="Scherer S."/>
        </authorList>
    </citation>
    <scope>NUCLEOTIDE SEQUENCE [LARGE SCALE GENOMIC DNA]</scope>
    <source>
        <strain evidence="7 8">VG341</strain>
    </source>
</reference>
<evidence type="ECO:0000256" key="3">
    <source>
        <dbReference type="ARBA" id="ARBA00023054"/>
    </source>
</evidence>
<comment type="function">
    <text evidence="1">Involved in DNA recombination.</text>
</comment>
<organism evidence="7 8">
    <name type="scientific">Propioniciclava flava</name>
    <dbReference type="NCBI Taxonomy" id="2072026"/>
    <lineage>
        <taxon>Bacteria</taxon>
        <taxon>Bacillati</taxon>
        <taxon>Actinomycetota</taxon>
        <taxon>Actinomycetes</taxon>
        <taxon>Propionibacteriales</taxon>
        <taxon>Propionibacteriaceae</taxon>
        <taxon>Propioniciclava</taxon>
    </lineage>
</organism>
<dbReference type="PANTHER" id="PTHR30563:SF0">
    <property type="entry name" value="DNA RECOMBINATION PROTEIN RMUC"/>
    <property type="match status" value="1"/>
</dbReference>
<accession>A0A4Q2EHE3</accession>
<dbReference type="OrthoDB" id="370725at2"/>
<comment type="caution">
    <text evidence="7">The sequence shown here is derived from an EMBL/GenBank/DDBJ whole genome shotgun (WGS) entry which is preliminary data.</text>
</comment>
<dbReference type="Proteomes" id="UP000290624">
    <property type="component" value="Unassembled WGS sequence"/>
</dbReference>
<feature type="compositionally biased region" description="Basic and acidic residues" evidence="6">
    <location>
        <begin position="547"/>
        <end position="557"/>
    </location>
</feature>
<comment type="similarity">
    <text evidence="2">Belongs to the RmuC family.</text>
</comment>
<feature type="region of interest" description="Disordered" evidence="6">
    <location>
        <begin position="486"/>
        <end position="557"/>
    </location>
</feature>
<keyword evidence="4" id="KW-0233">DNA recombination</keyword>
<evidence type="ECO:0000256" key="5">
    <source>
        <dbReference type="SAM" id="Coils"/>
    </source>
</evidence>
<dbReference type="RefSeq" id="WP_129459560.1">
    <property type="nucleotide sequence ID" value="NZ_PPCV01000010.1"/>
</dbReference>
<keyword evidence="3 5" id="KW-0175">Coiled coil</keyword>
<dbReference type="AlphaFoldDB" id="A0A4Q2EHE3"/>
<evidence type="ECO:0000256" key="4">
    <source>
        <dbReference type="ARBA" id="ARBA00023172"/>
    </source>
</evidence>
<evidence type="ECO:0000313" key="8">
    <source>
        <dbReference type="Proteomes" id="UP000290624"/>
    </source>
</evidence>
<evidence type="ECO:0000313" key="7">
    <source>
        <dbReference type="EMBL" id="RXW31285.1"/>
    </source>
</evidence>
<feature type="coiled-coil region" evidence="5">
    <location>
        <begin position="45"/>
        <end position="107"/>
    </location>
</feature>
<evidence type="ECO:0000256" key="2">
    <source>
        <dbReference type="ARBA" id="ARBA00009840"/>
    </source>
</evidence>
<evidence type="ECO:0000256" key="1">
    <source>
        <dbReference type="ARBA" id="ARBA00003416"/>
    </source>
</evidence>
<dbReference type="GO" id="GO:0006310">
    <property type="term" value="P:DNA recombination"/>
    <property type="evidence" value="ECO:0007669"/>
    <property type="project" value="UniProtKB-KW"/>
</dbReference>
<gene>
    <name evidence="7" type="ORF">C1706_12445</name>
</gene>
<dbReference type="EMBL" id="PPCV01000010">
    <property type="protein sequence ID" value="RXW31285.1"/>
    <property type="molecule type" value="Genomic_DNA"/>
</dbReference>
<evidence type="ECO:0000256" key="6">
    <source>
        <dbReference type="SAM" id="MobiDB-lite"/>
    </source>
</evidence>
<sequence length="557" mass="59846">MDNVGILLVALLIGVALGAGGAWLVLRRAPGSPTEVASERMRAAEQTARADAERARADIAAAEVRVSQAVAQMQEARTETERAHRAVAEARAEASRAQAAAAAQQADAAAWEAKVVAANAARDVATARATEIAADRDALVKEFTVLSGRALEDQGRKADASAEQRLKATEQLMTPIKESLAAFNTRLSEVEKARVQMSTELAGQVRAVQFTGEQLRRETNALATALRKPQVRGAWGELQLKRVAEMAGMLEYCDFVQQETSATSEDRVIRPDLKVTLSEGKFIYVDSKVPLSAFLDAQETDNDAERDRLLGLFAKNVRTHVDQLSSKNYWKADPGTPEFVVLFIPNEALGFEALRLIPDLHEYANARDIIVATPTTLIALLRAIAYGWKQAKLATAAAEVSQLGRELYDRLGRMGHNVDRLGRALGSAVKAYNASVGSLETRVMVTARRFRDLNVTSADLATLTTVEEPLRQIAAPELVEDATAVPSAVGRTRRGELTPGGLPAEAETLGGGPAPQAGHPDDAFPEATDLHRGEPPLLDLIGDADGEAERERGTMAG</sequence>